<comment type="catalytic activity">
    <reaction evidence="1">
        <text>RNA(n) + a ribonucleoside 5'-triphosphate = RNA(n+1) + diphosphate</text>
        <dbReference type="Rhea" id="RHEA:21248"/>
        <dbReference type="Rhea" id="RHEA-COMP:14527"/>
        <dbReference type="Rhea" id="RHEA-COMP:17342"/>
        <dbReference type="ChEBI" id="CHEBI:33019"/>
        <dbReference type="ChEBI" id="CHEBI:61557"/>
        <dbReference type="ChEBI" id="CHEBI:140395"/>
        <dbReference type="EC" id="2.7.7.48"/>
    </reaction>
</comment>
<comment type="similarity">
    <text evidence="1">Belongs to the RdRP family.</text>
</comment>
<keyword evidence="1" id="KW-0696">RNA-directed RNA polymerase</keyword>
<dbReference type="Proteomes" id="UP001215151">
    <property type="component" value="Unassembled WGS sequence"/>
</dbReference>
<dbReference type="GO" id="GO:0030422">
    <property type="term" value="P:siRNA processing"/>
    <property type="evidence" value="ECO:0007669"/>
    <property type="project" value="TreeGrafter"/>
</dbReference>
<dbReference type="InterPro" id="IPR036940">
    <property type="entry name" value="PI3/4_kinase_cat_sf"/>
</dbReference>
<dbReference type="InterPro" id="IPR057596">
    <property type="entry name" value="RDRP_core"/>
</dbReference>
<protein>
    <recommendedName>
        <fullName evidence="1">RNA-dependent RNA polymerase</fullName>
        <ecNumber evidence="1">2.7.7.48</ecNumber>
    </recommendedName>
</protein>
<organism evidence="3 4">
    <name type="scientific">Trametes cubensis</name>
    <dbReference type="NCBI Taxonomy" id="1111947"/>
    <lineage>
        <taxon>Eukaryota</taxon>
        <taxon>Fungi</taxon>
        <taxon>Dikarya</taxon>
        <taxon>Basidiomycota</taxon>
        <taxon>Agaricomycotina</taxon>
        <taxon>Agaricomycetes</taxon>
        <taxon>Polyporales</taxon>
        <taxon>Polyporaceae</taxon>
        <taxon>Trametes</taxon>
    </lineage>
</organism>
<name>A0AAD7XG19_9APHY</name>
<keyword evidence="1" id="KW-0548">Nucleotidyltransferase</keyword>
<keyword evidence="1" id="KW-0808">Transferase</keyword>
<dbReference type="InterPro" id="IPR000403">
    <property type="entry name" value="PI3/4_kinase_cat_dom"/>
</dbReference>
<dbReference type="PANTHER" id="PTHR23079:SF55">
    <property type="entry name" value="RNA-DIRECTED RNA POLYMERASE"/>
    <property type="match status" value="1"/>
</dbReference>
<reference evidence="3" key="1">
    <citation type="submission" date="2022-11" db="EMBL/GenBank/DDBJ databases">
        <title>Genome Sequence of Cubamyces cubensis.</title>
        <authorList>
            <person name="Buettner E."/>
        </authorList>
    </citation>
    <scope>NUCLEOTIDE SEQUENCE</scope>
    <source>
        <strain evidence="3">MPL-01</strain>
    </source>
</reference>
<dbReference type="GO" id="GO:0003723">
    <property type="term" value="F:RNA binding"/>
    <property type="evidence" value="ECO:0007669"/>
    <property type="project" value="UniProtKB-KW"/>
</dbReference>
<dbReference type="SUPFAM" id="SSF56112">
    <property type="entry name" value="Protein kinase-like (PK-like)"/>
    <property type="match status" value="1"/>
</dbReference>
<dbReference type="EC" id="2.7.7.48" evidence="1"/>
<keyword evidence="4" id="KW-1185">Reference proteome</keyword>
<dbReference type="InterPro" id="IPR011009">
    <property type="entry name" value="Kinase-like_dom_sf"/>
</dbReference>
<evidence type="ECO:0000259" key="2">
    <source>
        <dbReference type="PROSITE" id="PS50290"/>
    </source>
</evidence>
<dbReference type="GO" id="GO:0003968">
    <property type="term" value="F:RNA-directed RNA polymerase activity"/>
    <property type="evidence" value="ECO:0007669"/>
    <property type="project" value="UniProtKB-KW"/>
</dbReference>
<comment type="caution">
    <text evidence="3">The sequence shown here is derived from an EMBL/GenBank/DDBJ whole genome shotgun (WGS) entry which is preliminary data.</text>
</comment>
<feature type="domain" description="PI3K/PI4K catalytic" evidence="2">
    <location>
        <begin position="1"/>
        <end position="83"/>
    </location>
</feature>
<proteinExistence type="inferred from homology"/>
<keyword evidence="1" id="KW-0694">RNA-binding</keyword>
<dbReference type="PROSITE" id="PS50290">
    <property type="entry name" value="PI3_4_KINASE_3"/>
    <property type="match status" value="1"/>
</dbReference>
<evidence type="ECO:0000313" key="4">
    <source>
        <dbReference type="Proteomes" id="UP001215151"/>
    </source>
</evidence>
<dbReference type="GO" id="GO:0031380">
    <property type="term" value="C:nuclear RNA-directed RNA polymerase complex"/>
    <property type="evidence" value="ECO:0007669"/>
    <property type="project" value="TreeGrafter"/>
</dbReference>
<accession>A0AAD7XG19</accession>
<gene>
    <name evidence="3" type="ORF">ONZ51_g914</name>
</gene>
<sequence length="1331" mass="151836">MGGRYSQGYQLFQQLTVKAFLAIRPHTDQLVSVVQLMLDTCLPSFKGEPTIKRLKDRFALHLNERQAAEWMMSIVRNAHENVRSTAYDEFQRRSELWAPQQTQDSMEIELADVAYDASVWDVKRTFGSILHSEEFFNPSDPKTPRAVNFKVVLNPGVGGVQNNGTGSLILPNRKLGDKLMKRVYEEKKYIVINGRKLRLFRGKRPPGRGLRETLEKTPYLEPDDEEKREEKLCRLDVGLYVDKLQFGVFYRRPEEPMTAPRVFSNEYEVSHRDKGAGLLWFEYDHKLIRIQLGDKTTEELGSNVAINFSNIRRLAYGMDFGNPYICFDLLTPPMLERERFNRTLTGVEWKDNRKFRQRLDSLTPAHAVVAPYAHHMRVIMHTEADIRKFAELCEVAGIQRPIWANVEAFNRGFFSTKQLYKFHCWLGQFSWPVAFQIEALLRSGFLNTEDILGYFRPQLEKLHKDFGPGAAQILRDFADAVRTRNPKDSISDCFRRVMPGGGKRDKVSKLALKRNLENEERDRDLGKFQCHHVTFTPTRVILEGPYVGVSNRVIRQFVGFEDHFVRVDFRDEDRLQYRWAREVDGTTLLTERVGGVLKHGFDLGGRHYEFLAYSSSALREHAVWFMSPFEHPTQGTITAQRIRDSLGDFSNVIRQPSKYAARLAQAFTATDPSVSITRDQWEEMPDLEDGDGMYLFTDGVGTISQELADKIWEALCTAKESLRRVVITPHAYQIRFLGYKGVVVIDHRLEGIKMRLRPSMNKFEALEKDVAPIEIARWFDHPGTSYLNKALIMILEDRGVEQKTFLKLQEMAVAKTMTAADSVEETITLLKTHNLGQGFGIPWILKGLRAAGLGMRHEKPRAGDLSGTFLHSLLLYAQHHVLRDIKHAARIPIPDSYLLVGVADEGPAYERQGVENVFSLKEGQIYVCIQNDEDEEPVYLKGYVSISRSPVVHPGDVQRVRAIGEPPADKVCFFRGLKNVVVLPSVGKRSLASMLGGGDLDGDLYSIIKYDPLLPTEHKDPMNYQGAGTRTLDDRESTVDDICDFIVEYINSDVLGLLSDRHLIIADQSKEGTSDPACIELAKLCSQAVDYPKNGVAVDIFDSPRLLIREKPDWKKAEDSDPRDTDYYFSSRALGVLFRSIDLNNLKLPTDSIPIPSGSVVLSTTTKREAPLSDVISQALRPFIERQLNYFHNDDRNVADMKALFLQYEQELRYICVTHALSDAPDIRLQEEEVVVGTILAVCSQQRWRKDRMQRMRLHSSELVRDVRRNLFQPVDILNPQQGELLYGLSQAWLAWDFGMRNKTVFGARSFSLVALAVVLDTLNKLGGLII</sequence>
<dbReference type="EMBL" id="JAPEVG010000011">
    <property type="protein sequence ID" value="KAJ8496847.1"/>
    <property type="molecule type" value="Genomic_DNA"/>
</dbReference>
<evidence type="ECO:0000256" key="1">
    <source>
        <dbReference type="RuleBase" id="RU363098"/>
    </source>
</evidence>
<dbReference type="InterPro" id="IPR007855">
    <property type="entry name" value="RDRP"/>
</dbReference>
<evidence type="ECO:0000313" key="3">
    <source>
        <dbReference type="EMBL" id="KAJ8496847.1"/>
    </source>
</evidence>
<dbReference type="Gene3D" id="1.10.1070.11">
    <property type="entry name" value="Phosphatidylinositol 3-/4-kinase, catalytic domain"/>
    <property type="match status" value="1"/>
</dbReference>
<dbReference type="PANTHER" id="PTHR23079">
    <property type="entry name" value="RNA-DEPENDENT RNA POLYMERASE"/>
    <property type="match status" value="1"/>
</dbReference>
<dbReference type="Pfam" id="PF05183">
    <property type="entry name" value="RdRP"/>
    <property type="match status" value="1"/>
</dbReference>